<dbReference type="InterPro" id="IPR050194">
    <property type="entry name" value="Glycosyltransferase_grp1"/>
</dbReference>
<dbReference type="AlphaFoldDB" id="A0A1H3MDT8"/>
<dbReference type="SUPFAM" id="SSF53756">
    <property type="entry name" value="UDP-Glycosyltransferase/glycogen phosphorylase"/>
    <property type="match status" value="1"/>
</dbReference>
<protein>
    <submittedName>
        <fullName evidence="3">Glycosyltransferase involved in cell wall bisynthesis</fullName>
    </submittedName>
</protein>
<feature type="domain" description="Glycosyl transferase family 1" evidence="1">
    <location>
        <begin position="204"/>
        <end position="370"/>
    </location>
</feature>
<organism evidence="3 4">
    <name type="scientific">Halopenitus persicus</name>
    <dbReference type="NCBI Taxonomy" id="1048396"/>
    <lineage>
        <taxon>Archaea</taxon>
        <taxon>Methanobacteriati</taxon>
        <taxon>Methanobacteriota</taxon>
        <taxon>Stenosarchaea group</taxon>
        <taxon>Halobacteria</taxon>
        <taxon>Halobacteriales</taxon>
        <taxon>Haloferacaceae</taxon>
        <taxon>Halopenitus</taxon>
    </lineage>
</organism>
<proteinExistence type="predicted"/>
<accession>A0A1H3MDT8</accession>
<name>A0A1H3MDT8_9EURY</name>
<reference evidence="4" key="1">
    <citation type="submission" date="2016-10" db="EMBL/GenBank/DDBJ databases">
        <authorList>
            <person name="Varghese N."/>
            <person name="Submissions S."/>
        </authorList>
    </citation>
    <scope>NUCLEOTIDE SEQUENCE [LARGE SCALE GENOMIC DNA]</scope>
    <source>
        <strain evidence="4">DC30,IBRC 10041,KCTC 4046</strain>
    </source>
</reference>
<dbReference type="EMBL" id="FNPC01000009">
    <property type="protein sequence ID" value="SDY74857.1"/>
    <property type="molecule type" value="Genomic_DNA"/>
</dbReference>
<dbReference type="OrthoDB" id="132546at2157"/>
<keyword evidence="4" id="KW-1185">Reference proteome</keyword>
<gene>
    <name evidence="3" type="ORF">SAMN05216564_10959</name>
</gene>
<feature type="domain" description="Glycosyltransferase subfamily 4-like N-terminal" evidence="2">
    <location>
        <begin position="16"/>
        <end position="193"/>
    </location>
</feature>
<keyword evidence="3" id="KW-0808">Transferase</keyword>
<dbReference type="Gene3D" id="3.40.50.2000">
    <property type="entry name" value="Glycogen Phosphorylase B"/>
    <property type="match status" value="2"/>
</dbReference>
<dbReference type="PANTHER" id="PTHR45947:SF3">
    <property type="entry name" value="SULFOQUINOVOSYL TRANSFERASE SQD2"/>
    <property type="match status" value="1"/>
</dbReference>
<evidence type="ECO:0000313" key="4">
    <source>
        <dbReference type="Proteomes" id="UP000199079"/>
    </source>
</evidence>
<evidence type="ECO:0000259" key="1">
    <source>
        <dbReference type="Pfam" id="PF00534"/>
    </source>
</evidence>
<dbReference type="Pfam" id="PF13439">
    <property type="entry name" value="Glyco_transf_4"/>
    <property type="match status" value="1"/>
</dbReference>
<dbReference type="InterPro" id="IPR001296">
    <property type="entry name" value="Glyco_trans_1"/>
</dbReference>
<evidence type="ECO:0000259" key="2">
    <source>
        <dbReference type="Pfam" id="PF13439"/>
    </source>
</evidence>
<dbReference type="InterPro" id="IPR028098">
    <property type="entry name" value="Glyco_trans_4-like_N"/>
</dbReference>
<dbReference type="RefSeq" id="WP_092734221.1">
    <property type="nucleotide sequence ID" value="NZ_FNPC01000009.1"/>
</dbReference>
<dbReference type="Pfam" id="PF00534">
    <property type="entry name" value="Glycos_transf_1"/>
    <property type="match status" value="1"/>
</dbReference>
<sequence>MKVLQIVSSFAPAYAYGGPARSSYKISKNLSDLGTEVHIYTTDAFDSENRYDPEKHGIPEGNLTIERFRNLSNKMAYEYNLCLAPGMARKLSQSITHFDIVHIQEFRTPQAAIARHYASKAGVPYVLQTRGGVPRTLKPKQKWVFDQLAGKHLFQDAARIIATSESESDRYYEVFPSTNSDKVRHVPNGVDLDIYEHPPSPGKFRAKRDIGPDVPVVLFVGRLDDMKGVDLLIDSFTEVHEEIPDAELFIVGPDDGLLDDLENQATTLGLDNIVHFVGPLYDDAKLEAYVDADVFVLPSKYRYESFGNVVIEAMACETAVVLTEKCGAAEWIPPEAGRTAEPNTSGIADGITEILNDDQVRANMAKTGRELVVEKFNWYAVSKSIEDIYMEVASTE</sequence>
<dbReference type="Proteomes" id="UP000199079">
    <property type="component" value="Unassembled WGS sequence"/>
</dbReference>
<dbReference type="PANTHER" id="PTHR45947">
    <property type="entry name" value="SULFOQUINOVOSYL TRANSFERASE SQD2"/>
    <property type="match status" value="1"/>
</dbReference>
<dbReference type="GO" id="GO:0016757">
    <property type="term" value="F:glycosyltransferase activity"/>
    <property type="evidence" value="ECO:0007669"/>
    <property type="project" value="InterPro"/>
</dbReference>
<evidence type="ECO:0000313" key="3">
    <source>
        <dbReference type="EMBL" id="SDY74857.1"/>
    </source>
</evidence>